<proteinExistence type="predicted"/>
<keyword evidence="3" id="KW-1185">Reference proteome</keyword>
<dbReference type="AlphaFoldDB" id="A0A0R1UYM9"/>
<name>A0A0R1UYM9_9LACO</name>
<dbReference type="STRING" id="417373.GCA_001570685_01486"/>
<dbReference type="Pfam" id="PF05133">
    <property type="entry name" value="SPP1_portal"/>
    <property type="match status" value="1"/>
</dbReference>
<dbReference type="InterPro" id="IPR021145">
    <property type="entry name" value="Portal_protein_SPP1_Gp6-like"/>
</dbReference>
<dbReference type="OrthoDB" id="3189403at2"/>
<dbReference type="RefSeq" id="WP_054653804.1">
    <property type="nucleotide sequence ID" value="NZ_AZGC01000001.1"/>
</dbReference>
<feature type="compositionally biased region" description="Basic and acidic residues" evidence="1">
    <location>
        <begin position="433"/>
        <end position="444"/>
    </location>
</feature>
<reference evidence="2 3" key="1">
    <citation type="journal article" date="2015" name="Genome Announc.">
        <title>Expanding the biotechnology potential of lactobacilli through comparative genomics of 213 strains and associated genera.</title>
        <authorList>
            <person name="Sun Z."/>
            <person name="Harris H.M."/>
            <person name="McCann A."/>
            <person name="Guo C."/>
            <person name="Argimon S."/>
            <person name="Zhang W."/>
            <person name="Yang X."/>
            <person name="Jeffery I.B."/>
            <person name="Cooney J.C."/>
            <person name="Kagawa T.F."/>
            <person name="Liu W."/>
            <person name="Song Y."/>
            <person name="Salvetti E."/>
            <person name="Wrobel A."/>
            <person name="Rasinkangas P."/>
            <person name="Parkhill J."/>
            <person name="Rea M.C."/>
            <person name="O'Sullivan O."/>
            <person name="Ritari J."/>
            <person name="Douillard F.P."/>
            <person name="Paul Ross R."/>
            <person name="Yang R."/>
            <person name="Briner A.E."/>
            <person name="Felis G.E."/>
            <person name="de Vos W.M."/>
            <person name="Barrangou R."/>
            <person name="Klaenhammer T.R."/>
            <person name="Caufield P.W."/>
            <person name="Cui Y."/>
            <person name="Zhang H."/>
            <person name="O'Toole P.W."/>
        </authorList>
    </citation>
    <scope>NUCLEOTIDE SEQUENCE [LARGE SCALE GENOMIC DNA]</scope>
    <source>
        <strain evidence="2 3">DSM 18793</strain>
    </source>
</reference>
<sequence>MSVNQSINGGSNVFVTDQGTYLTSETELTQQDLMALINDNQSKNDKRRKNYKLYVGKHDILDEPHDTTSARPDNRVVSNWANYVVDTYVGYFMGKAPTIKLSDDAKDEKFQDWLNQSSFSDKLTELTKLVAIYGNAYLLAYQDENTKSQVTLVDPTAGFMVYDTTVKRNPVAFVRYDYLADKLSGEIYTNKEIIYFGQDGVFNERTPHLFGSVPATELMANDDRLSIVAKIETLVDEYDAALSQKANQVEYFDNAYLTIMGATLPSDDKGNPILDLAKNHVLYLPNVEPGSKADFLQKPDADQIQEHLLQRLKDDIFQTSAVVNLNDESFGQSASGVSIQYKLLSMQNQAAVEERKFTQSLRDFLGTVLSLGQVVGEISKEVVTADLSFQFLRNLPQDIAGEADTANKLSGVVSKETQLSTLSIVDNPKDEIERMHDEQAEDTKQAVQNQASALDMVKSQDVGDDVEDNSEE</sequence>
<dbReference type="PATRIC" id="fig|1423742.4.peg.682"/>
<protein>
    <submittedName>
        <fullName evidence="2">Phage portal protein, SPP1 family</fullName>
    </submittedName>
</protein>
<organism evidence="2 3">
    <name type="scientific">Limosilactobacillus equigenerosi DSM 18793 = JCM 14505</name>
    <dbReference type="NCBI Taxonomy" id="1423742"/>
    <lineage>
        <taxon>Bacteria</taxon>
        <taxon>Bacillati</taxon>
        <taxon>Bacillota</taxon>
        <taxon>Bacilli</taxon>
        <taxon>Lactobacillales</taxon>
        <taxon>Lactobacillaceae</taxon>
        <taxon>Limosilactobacillus</taxon>
    </lineage>
</organism>
<comment type="caution">
    <text evidence="2">The sequence shown here is derived from an EMBL/GenBank/DDBJ whole genome shotgun (WGS) entry which is preliminary data.</text>
</comment>
<evidence type="ECO:0000313" key="3">
    <source>
        <dbReference type="Proteomes" id="UP000051084"/>
    </source>
</evidence>
<evidence type="ECO:0000313" key="2">
    <source>
        <dbReference type="EMBL" id="KRL96570.1"/>
    </source>
</evidence>
<dbReference type="EMBL" id="AZGC01000001">
    <property type="protein sequence ID" value="KRL96570.1"/>
    <property type="molecule type" value="Genomic_DNA"/>
</dbReference>
<feature type="region of interest" description="Disordered" evidence="1">
    <location>
        <begin position="433"/>
        <end position="472"/>
    </location>
</feature>
<dbReference type="NCBIfam" id="TIGR01538">
    <property type="entry name" value="portal_SPP1"/>
    <property type="match status" value="1"/>
</dbReference>
<dbReference type="InterPro" id="IPR006428">
    <property type="entry name" value="Portal_SPP1-type"/>
</dbReference>
<dbReference type="Proteomes" id="UP000051084">
    <property type="component" value="Unassembled WGS sequence"/>
</dbReference>
<evidence type="ECO:0000256" key="1">
    <source>
        <dbReference type="SAM" id="MobiDB-lite"/>
    </source>
</evidence>
<feature type="compositionally biased region" description="Acidic residues" evidence="1">
    <location>
        <begin position="462"/>
        <end position="472"/>
    </location>
</feature>
<gene>
    <name evidence="2" type="ORF">FC21_GL000654</name>
</gene>
<accession>A0A0R1UYM9</accession>